<evidence type="ECO:0000259" key="12">
    <source>
        <dbReference type="PROSITE" id="PS51278"/>
    </source>
</evidence>
<evidence type="ECO:0000256" key="2">
    <source>
        <dbReference type="ARBA" id="ARBA00005752"/>
    </source>
</evidence>
<dbReference type="PROSITE" id="PS51278">
    <property type="entry name" value="GATASE_TYPE_2"/>
    <property type="match status" value="1"/>
</dbReference>
<dbReference type="GO" id="GO:0006529">
    <property type="term" value="P:asparagine biosynthetic process"/>
    <property type="evidence" value="ECO:0007669"/>
    <property type="project" value="UniProtKB-KW"/>
</dbReference>
<dbReference type="GO" id="GO:0005829">
    <property type="term" value="C:cytosol"/>
    <property type="evidence" value="ECO:0007669"/>
    <property type="project" value="TreeGrafter"/>
</dbReference>
<feature type="binding site" evidence="10">
    <location>
        <begin position="362"/>
        <end position="363"/>
    </location>
    <ligand>
        <name>ATP</name>
        <dbReference type="ChEBI" id="CHEBI:30616"/>
    </ligand>
</feature>
<dbReference type="SUPFAM" id="SSF52402">
    <property type="entry name" value="Adenine nucleotide alpha hydrolases-like"/>
    <property type="match status" value="1"/>
</dbReference>
<dbReference type="PIRSF" id="PIRSF001589">
    <property type="entry name" value="Asn_synthetase_glu-h"/>
    <property type="match status" value="1"/>
</dbReference>
<feature type="site" description="Important for beta-aspartyl-AMP intermediate formation" evidence="11">
    <location>
        <position position="364"/>
    </location>
</feature>
<comment type="pathway">
    <text evidence="1">Amino-acid biosynthesis; L-asparagine biosynthesis; L-asparagine from L-aspartate (L-Gln route): step 1/1.</text>
</comment>
<evidence type="ECO:0000256" key="5">
    <source>
        <dbReference type="ARBA" id="ARBA00022840"/>
    </source>
</evidence>
<dbReference type="InterPro" id="IPR017932">
    <property type="entry name" value="GATase_2_dom"/>
</dbReference>
<dbReference type="Gene3D" id="3.60.20.10">
    <property type="entry name" value="Glutamine Phosphoribosylpyrophosphate, subunit 1, domain 1"/>
    <property type="match status" value="1"/>
</dbReference>
<accession>A0A0U1NS99</accession>
<evidence type="ECO:0000256" key="6">
    <source>
        <dbReference type="ARBA" id="ARBA00022888"/>
    </source>
</evidence>
<dbReference type="InterPro" id="IPR001962">
    <property type="entry name" value="Asn_synthase"/>
</dbReference>
<dbReference type="Pfam" id="PF13537">
    <property type="entry name" value="GATase_7"/>
    <property type="match status" value="1"/>
</dbReference>
<name>A0A0U1NS99_9BACI</name>
<comment type="similarity">
    <text evidence="2">Belongs to the asparagine synthetase family.</text>
</comment>
<dbReference type="InterPro" id="IPR006426">
    <property type="entry name" value="Asn_synth_AEB"/>
</dbReference>
<keyword evidence="9" id="KW-0028">Amino-acid biosynthesis</keyword>
<dbReference type="Pfam" id="PF00733">
    <property type="entry name" value="Asn_synthase"/>
    <property type="match status" value="1"/>
</dbReference>
<dbReference type="PANTHER" id="PTHR43284">
    <property type="entry name" value="ASPARAGINE SYNTHETASE (GLUTAMINE-HYDROLYZING)"/>
    <property type="match status" value="1"/>
</dbReference>
<keyword evidence="14" id="KW-1185">Reference proteome</keyword>
<evidence type="ECO:0000256" key="10">
    <source>
        <dbReference type="PIRSR" id="PIRSR001589-2"/>
    </source>
</evidence>
<feature type="binding site" evidence="10">
    <location>
        <position position="289"/>
    </location>
    <ligand>
        <name>ATP</name>
        <dbReference type="ChEBI" id="CHEBI:30616"/>
    </ligand>
</feature>
<evidence type="ECO:0000313" key="13">
    <source>
        <dbReference type="EMBL" id="CRK80815.1"/>
    </source>
</evidence>
<keyword evidence="7 9" id="KW-0315">Glutamine amidotransferase</keyword>
<dbReference type="InterPro" id="IPR029055">
    <property type="entry name" value="Ntn_hydrolases_N"/>
</dbReference>
<dbReference type="GO" id="GO:0004066">
    <property type="term" value="F:asparagine synthase (glutamine-hydrolyzing) activity"/>
    <property type="evidence" value="ECO:0007669"/>
    <property type="project" value="UniProtKB-EC"/>
</dbReference>
<dbReference type="CDD" id="cd00712">
    <property type="entry name" value="AsnB"/>
    <property type="match status" value="1"/>
</dbReference>
<gene>
    <name evidence="13" type="primary">asnB</name>
    <name evidence="13" type="ORF">BN000_00704</name>
</gene>
<dbReference type="GO" id="GO:0005524">
    <property type="term" value="F:ATP binding"/>
    <property type="evidence" value="ECO:0007669"/>
    <property type="project" value="UniProtKB-KW"/>
</dbReference>
<reference evidence="14" key="1">
    <citation type="submission" date="2015-05" db="EMBL/GenBank/DDBJ databases">
        <authorList>
            <person name="Urmite Genomes"/>
        </authorList>
    </citation>
    <scope>NUCLEOTIDE SEQUENCE [LARGE SCALE GENOMIC DNA]</scope>
    <source>
        <strain evidence="14">LF1</strain>
    </source>
</reference>
<keyword evidence="6 9" id="KW-0061">Asparagine biosynthesis</keyword>
<evidence type="ECO:0000256" key="1">
    <source>
        <dbReference type="ARBA" id="ARBA00005187"/>
    </source>
</evidence>
<dbReference type="InterPro" id="IPR014729">
    <property type="entry name" value="Rossmann-like_a/b/a_fold"/>
</dbReference>
<evidence type="ECO:0000256" key="11">
    <source>
        <dbReference type="PIRSR" id="PIRSR001589-3"/>
    </source>
</evidence>
<sequence length="638" mass="74998">MCGFFGFLPNLDIKTYDYSKMEEATNIIHHRGPDDDGFYANEHVFLGFRRLSIIDLDNGHQPLSYLNDRYWIVFNGEIYNYLEMKEELLKRNYEFKTNSDTEVVLAAYHLYKEEVVHHLRGMYAFLIWDNIELSLYGARDHFGIKPLYYAETEKGVLFGSEKKSIEFVHRDIQTLSFDNKALQHYTTFQFPPEPFTMHREIKKVLPGYYFKIKRSEKLLFTQYFKSHFIPQKADFESLKNEVLKTLRNSVRIHMRSDVPVGSFLSGGIDSSVIVALAKEVNPQIKTFTVGFERDGYSEIDLAKETARYIGVENIHKVITPDEFLEELPKIVWHMDEPVADPASIPLYFVAKEAKKHVTVVLSGEGADELFGGYAIYREPFALEKFNRLPEMLKRLLLLLGRIIPNGVKGKSYLERASQTIEKRYNGNAKIYLEKEKQHLLYRYDKEIPFYTFTSPFYNEIKAYDDPTKMQYIDMHTWLRGDILIKADRMTMANSVELRVPFIDKEVFAVASRIPTEYKLANGTTKYILRQAAKEIVPESVMKRKKLGFPVPIRHWIKDEWYDWIENFLQEEKENPYINTFYVAKLLKDHKKGKGDFSRKIWTVIIFLLWYNLYEKGTTIEALQARIIGSYRHQRSFEG</sequence>
<protein>
    <recommendedName>
        <fullName evidence="3">asparagine synthase (glutamine-hydrolyzing)</fullName>
        <ecNumber evidence="3">6.3.5.4</ecNumber>
    </recommendedName>
</protein>
<feature type="domain" description="Glutamine amidotransferase type-2" evidence="12">
    <location>
        <begin position="2"/>
        <end position="215"/>
    </location>
</feature>
<dbReference type="InterPro" id="IPR033738">
    <property type="entry name" value="AsnB_N"/>
</dbReference>
<keyword evidence="4 10" id="KW-0547">Nucleotide-binding</keyword>
<feature type="active site" description="For GATase activity" evidence="9">
    <location>
        <position position="2"/>
    </location>
</feature>
<organism evidence="13 14">
    <name type="scientific">Neobacillus massiliamazoniensis</name>
    <dbReference type="NCBI Taxonomy" id="1499688"/>
    <lineage>
        <taxon>Bacteria</taxon>
        <taxon>Bacillati</taxon>
        <taxon>Bacillota</taxon>
        <taxon>Bacilli</taxon>
        <taxon>Bacillales</taxon>
        <taxon>Bacillaceae</taxon>
        <taxon>Neobacillus</taxon>
    </lineage>
</organism>
<comment type="catalytic activity">
    <reaction evidence="8">
        <text>L-aspartate + L-glutamine + ATP + H2O = L-asparagine + L-glutamate + AMP + diphosphate + H(+)</text>
        <dbReference type="Rhea" id="RHEA:12228"/>
        <dbReference type="ChEBI" id="CHEBI:15377"/>
        <dbReference type="ChEBI" id="CHEBI:15378"/>
        <dbReference type="ChEBI" id="CHEBI:29985"/>
        <dbReference type="ChEBI" id="CHEBI:29991"/>
        <dbReference type="ChEBI" id="CHEBI:30616"/>
        <dbReference type="ChEBI" id="CHEBI:33019"/>
        <dbReference type="ChEBI" id="CHEBI:58048"/>
        <dbReference type="ChEBI" id="CHEBI:58359"/>
        <dbReference type="ChEBI" id="CHEBI:456215"/>
        <dbReference type="EC" id="6.3.5.4"/>
    </reaction>
</comment>
<dbReference type="CDD" id="cd01991">
    <property type="entry name" value="Asn_synthase_B_C"/>
    <property type="match status" value="1"/>
</dbReference>
<dbReference type="Gene3D" id="3.40.50.620">
    <property type="entry name" value="HUPs"/>
    <property type="match status" value="1"/>
</dbReference>
<dbReference type="AlphaFoldDB" id="A0A0U1NS99"/>
<dbReference type="STRING" id="1499688.BN000_00704"/>
<dbReference type="InterPro" id="IPR051786">
    <property type="entry name" value="ASN_synthetase/amidase"/>
</dbReference>
<evidence type="ECO:0000256" key="4">
    <source>
        <dbReference type="ARBA" id="ARBA00022741"/>
    </source>
</evidence>
<proteinExistence type="inferred from homology"/>
<dbReference type="EMBL" id="CVRB01000001">
    <property type="protein sequence ID" value="CRK80815.1"/>
    <property type="molecule type" value="Genomic_DNA"/>
</dbReference>
<evidence type="ECO:0000256" key="7">
    <source>
        <dbReference type="ARBA" id="ARBA00022962"/>
    </source>
</evidence>
<dbReference type="PANTHER" id="PTHR43284:SF1">
    <property type="entry name" value="ASPARAGINE SYNTHETASE"/>
    <property type="match status" value="1"/>
</dbReference>
<dbReference type="EC" id="6.3.5.4" evidence="3"/>
<evidence type="ECO:0000256" key="3">
    <source>
        <dbReference type="ARBA" id="ARBA00012737"/>
    </source>
</evidence>
<evidence type="ECO:0000313" key="14">
    <source>
        <dbReference type="Proteomes" id="UP000199087"/>
    </source>
</evidence>
<dbReference type="Proteomes" id="UP000199087">
    <property type="component" value="Unassembled WGS sequence"/>
</dbReference>
<evidence type="ECO:0000256" key="8">
    <source>
        <dbReference type="ARBA" id="ARBA00048741"/>
    </source>
</evidence>
<dbReference type="OrthoDB" id="9763290at2"/>
<keyword evidence="5 10" id="KW-0067">ATP-binding</keyword>
<evidence type="ECO:0000256" key="9">
    <source>
        <dbReference type="PIRSR" id="PIRSR001589-1"/>
    </source>
</evidence>
<feature type="binding site" evidence="10">
    <location>
        <position position="100"/>
    </location>
    <ligand>
        <name>L-glutamine</name>
        <dbReference type="ChEBI" id="CHEBI:58359"/>
    </ligand>
</feature>
<dbReference type="SUPFAM" id="SSF56235">
    <property type="entry name" value="N-terminal nucleophile aminohydrolases (Ntn hydrolases)"/>
    <property type="match status" value="1"/>
</dbReference>
<dbReference type="NCBIfam" id="TIGR01536">
    <property type="entry name" value="asn_synth_AEB"/>
    <property type="match status" value="1"/>
</dbReference>
<dbReference type="RefSeq" id="WP_090630888.1">
    <property type="nucleotide sequence ID" value="NZ_CVRB01000001.1"/>
</dbReference>